<evidence type="ECO:0000313" key="2">
    <source>
        <dbReference type="Proteomes" id="UP000306888"/>
    </source>
</evidence>
<proteinExistence type="predicted"/>
<evidence type="ECO:0000313" key="1">
    <source>
        <dbReference type="EMBL" id="TGY44437.1"/>
    </source>
</evidence>
<dbReference type="OrthoDB" id="1778393at2"/>
<reference evidence="1 2" key="1">
    <citation type="submission" date="2019-04" db="EMBL/GenBank/DDBJ databases">
        <title>Microbes associate with the intestines of laboratory mice.</title>
        <authorList>
            <person name="Navarre W."/>
            <person name="Wong E."/>
            <person name="Huang K."/>
            <person name="Tropini C."/>
            <person name="Ng K."/>
            <person name="Yu B."/>
        </authorList>
    </citation>
    <scope>NUCLEOTIDE SEQUENCE [LARGE SCALE GENOMIC DNA]</scope>
    <source>
        <strain evidence="1 2">NM50_B9-20</strain>
    </source>
</reference>
<sequence>MIEDKVNLLVKNSNNLENVKSSFLAGVFKKCNALTLTLKGLEADVYQINNCIDIIKTNSGVLSNFRGNNLLTTAVNLSILDNPEESFNEFIIIYEKLKKHFYTNEFLVLASQIIYNYKNERSVDEIVVDTRKVYDLMKENHLFLTGQEDICSAALIATTCDDLNSTFTDMERCYSILRKNGFWSGNNLQALTHILSLFGGTAEEKCNKMILLNNVLKRSNTHIDGYSLPILGVVALTTSDYDKFSKDLESVNKVLKKQHGFGNFSLGSSLRNIISASLICVDSLESDKDSLSYKIIETTKNISLNIVMIMQIAASSAATTASIAVSTSNS</sequence>
<organism evidence="1 2">
    <name type="scientific">Clostridium sartagoforme</name>
    <dbReference type="NCBI Taxonomy" id="84031"/>
    <lineage>
        <taxon>Bacteria</taxon>
        <taxon>Bacillati</taxon>
        <taxon>Bacillota</taxon>
        <taxon>Clostridia</taxon>
        <taxon>Eubacteriales</taxon>
        <taxon>Clostridiaceae</taxon>
        <taxon>Clostridium</taxon>
    </lineage>
</organism>
<dbReference type="Proteomes" id="UP000306888">
    <property type="component" value="Unassembled WGS sequence"/>
</dbReference>
<keyword evidence="2" id="KW-1185">Reference proteome</keyword>
<gene>
    <name evidence="1" type="ORF">E5347_06385</name>
</gene>
<protein>
    <submittedName>
        <fullName evidence="1">DUF4003 family protein</fullName>
    </submittedName>
</protein>
<dbReference type="AlphaFoldDB" id="A0A4S2DPT8"/>
<accession>A0A4S2DPT8</accession>
<dbReference type="RefSeq" id="WP_136005607.1">
    <property type="nucleotide sequence ID" value="NZ_SRYR01000001.1"/>
</dbReference>
<dbReference type="EMBL" id="SRYR01000001">
    <property type="protein sequence ID" value="TGY44437.1"/>
    <property type="molecule type" value="Genomic_DNA"/>
</dbReference>
<name>A0A4S2DPT8_9CLOT</name>
<dbReference type="InterPro" id="IPR025062">
    <property type="entry name" value="DUF4003"/>
</dbReference>
<dbReference type="Pfam" id="PF13170">
    <property type="entry name" value="DUF4003"/>
    <property type="match status" value="1"/>
</dbReference>
<comment type="caution">
    <text evidence="1">The sequence shown here is derived from an EMBL/GenBank/DDBJ whole genome shotgun (WGS) entry which is preliminary data.</text>
</comment>